<dbReference type="RefSeq" id="WP_020042361.1">
    <property type="nucleotide sequence ID" value="NZ_KE557274.1"/>
</dbReference>
<organism evidence="1 2">
    <name type="scientific">Salipiger mucosus DSM 16094</name>
    <dbReference type="NCBI Taxonomy" id="1123237"/>
    <lineage>
        <taxon>Bacteria</taxon>
        <taxon>Pseudomonadati</taxon>
        <taxon>Pseudomonadota</taxon>
        <taxon>Alphaproteobacteria</taxon>
        <taxon>Rhodobacterales</taxon>
        <taxon>Roseobacteraceae</taxon>
        <taxon>Salipiger</taxon>
    </lineage>
</organism>
<dbReference type="HOGENOM" id="CLU_1748350_0_0_5"/>
<comment type="caution">
    <text evidence="1">The sequence shown here is derived from an EMBL/GenBank/DDBJ whole genome shotgun (WGS) entry which is preliminary data.</text>
</comment>
<protein>
    <submittedName>
        <fullName evidence="1">Uncharacterized protein</fullName>
    </submittedName>
</protein>
<dbReference type="EMBL" id="APVH01000013">
    <property type="protein sequence ID" value="EPX83929.1"/>
    <property type="molecule type" value="Genomic_DNA"/>
</dbReference>
<proteinExistence type="predicted"/>
<dbReference type="AlphaFoldDB" id="S9SCF9"/>
<reference evidence="2" key="1">
    <citation type="journal article" date="2014" name="Stand. Genomic Sci.">
        <title>Genome sequence of the exopolysaccharide-producing Salipiger mucosus type strain (DSM 16094(T)), a moderately halophilic member of the Roseobacter clade.</title>
        <authorList>
            <person name="Riedel T."/>
            <person name="Spring S."/>
            <person name="Fiebig A."/>
            <person name="Petersen J."/>
            <person name="Kyrpides N.C."/>
            <person name="Goker M."/>
            <person name="Klenk H.P."/>
        </authorList>
    </citation>
    <scope>NUCLEOTIDE SEQUENCE [LARGE SCALE GENOMIC DNA]</scope>
    <source>
        <strain evidence="2">DSM 16094</strain>
    </source>
</reference>
<name>S9SCF9_9RHOB</name>
<gene>
    <name evidence="1" type="ORF">Salmuc_01704</name>
</gene>
<evidence type="ECO:0000313" key="1">
    <source>
        <dbReference type="EMBL" id="EPX83929.1"/>
    </source>
</evidence>
<dbReference type="Gene3D" id="3.10.620.30">
    <property type="match status" value="1"/>
</dbReference>
<dbReference type="Proteomes" id="UP000015347">
    <property type="component" value="Unassembled WGS sequence"/>
</dbReference>
<evidence type="ECO:0000313" key="2">
    <source>
        <dbReference type="Proteomes" id="UP000015347"/>
    </source>
</evidence>
<keyword evidence="2" id="KW-1185">Reference proteome</keyword>
<sequence length="149" mass="17194">MGDNLATVKKIDRMVHDRFDYRREDKDVWDAYPETLLFSHDHVDGDCDDLAATVIAMSLCAGVPRSKLGLVITSSDWDNLDSISDHILGFYQDDNGKFWSIGDTKRRTTPLHHNMDRVSHWLWLDDTRAWRKNDPRVGTKIHVGDRPDS</sequence>
<accession>S9SCF9</accession>